<evidence type="ECO:0000313" key="7">
    <source>
        <dbReference type="Proteomes" id="UP000054560"/>
    </source>
</evidence>
<dbReference type="EMBL" id="KQ242321">
    <property type="protein sequence ID" value="KNC79349.1"/>
    <property type="molecule type" value="Genomic_DNA"/>
</dbReference>
<evidence type="ECO:0000256" key="4">
    <source>
        <dbReference type="ARBA" id="ARBA00022833"/>
    </source>
</evidence>
<keyword evidence="2" id="KW-0479">Metal-binding</keyword>
<dbReference type="eggNOG" id="ENOG502S0BR">
    <property type="taxonomic scope" value="Eukaryota"/>
</dbReference>
<reference evidence="6 7" key="1">
    <citation type="submission" date="2011-02" db="EMBL/GenBank/DDBJ databases">
        <title>The Genome Sequence of Sphaeroforma arctica JP610.</title>
        <authorList>
            <consortium name="The Broad Institute Genome Sequencing Platform"/>
            <person name="Russ C."/>
            <person name="Cuomo C."/>
            <person name="Young S.K."/>
            <person name="Zeng Q."/>
            <person name="Gargeya S."/>
            <person name="Alvarado L."/>
            <person name="Berlin A."/>
            <person name="Chapman S.B."/>
            <person name="Chen Z."/>
            <person name="Freedman E."/>
            <person name="Gellesch M."/>
            <person name="Goldberg J."/>
            <person name="Griggs A."/>
            <person name="Gujja S."/>
            <person name="Heilman E."/>
            <person name="Heiman D."/>
            <person name="Howarth C."/>
            <person name="Mehta T."/>
            <person name="Neiman D."/>
            <person name="Pearson M."/>
            <person name="Roberts A."/>
            <person name="Saif S."/>
            <person name="Shea T."/>
            <person name="Shenoy N."/>
            <person name="Sisk P."/>
            <person name="Stolte C."/>
            <person name="Sykes S."/>
            <person name="White J."/>
            <person name="Yandava C."/>
            <person name="Burger G."/>
            <person name="Gray M.W."/>
            <person name="Holland P.W.H."/>
            <person name="King N."/>
            <person name="Lang F.B.F."/>
            <person name="Roger A.J."/>
            <person name="Ruiz-Trillo I."/>
            <person name="Haas B."/>
            <person name="Nusbaum C."/>
            <person name="Birren B."/>
        </authorList>
    </citation>
    <scope>NUCLEOTIDE SEQUENCE [LARGE SCALE GENOMIC DNA]</scope>
    <source>
        <strain evidence="6 7">JP610</strain>
    </source>
</reference>
<evidence type="ECO:0000256" key="3">
    <source>
        <dbReference type="ARBA" id="ARBA00022801"/>
    </source>
</evidence>
<dbReference type="OrthoDB" id="8300214at2759"/>
<dbReference type="STRING" id="667725.A0A0L0FRN3"/>
<dbReference type="Gene3D" id="3.40.630.10">
    <property type="entry name" value="Zn peptidases"/>
    <property type="match status" value="1"/>
</dbReference>
<dbReference type="SUPFAM" id="SSF53187">
    <property type="entry name" value="Zn-dependent exopeptidases"/>
    <property type="match status" value="1"/>
</dbReference>
<evidence type="ECO:0000256" key="1">
    <source>
        <dbReference type="ARBA" id="ARBA00001947"/>
    </source>
</evidence>
<evidence type="ECO:0000256" key="2">
    <source>
        <dbReference type="ARBA" id="ARBA00022723"/>
    </source>
</evidence>
<dbReference type="InterPro" id="IPR055438">
    <property type="entry name" value="AstE_AspA_cat"/>
</dbReference>
<comment type="cofactor">
    <cofactor evidence="1">
        <name>Zn(2+)</name>
        <dbReference type="ChEBI" id="CHEBI:29105"/>
    </cofactor>
</comment>
<dbReference type="AlphaFoldDB" id="A0A0L0FRN3"/>
<dbReference type="PANTHER" id="PTHR15162:SF7">
    <property type="entry name" value="SUCCINYLGLUTAMATE DESUCCINYLASE"/>
    <property type="match status" value="1"/>
</dbReference>
<accession>A0A0L0FRN3</accession>
<gene>
    <name evidence="6" type="ORF">SARC_08255</name>
</gene>
<dbReference type="Proteomes" id="UP000054560">
    <property type="component" value="Unassembled WGS sequence"/>
</dbReference>
<protein>
    <recommendedName>
        <fullName evidence="5">Succinylglutamate desuccinylase/Aspartoacylase catalytic domain-containing protein</fullName>
    </recommendedName>
</protein>
<dbReference type="GO" id="GO:0016788">
    <property type="term" value="F:hydrolase activity, acting on ester bonds"/>
    <property type="evidence" value="ECO:0007669"/>
    <property type="project" value="InterPro"/>
</dbReference>
<name>A0A0L0FRN3_9EUKA</name>
<organism evidence="6 7">
    <name type="scientific">Sphaeroforma arctica JP610</name>
    <dbReference type="NCBI Taxonomy" id="667725"/>
    <lineage>
        <taxon>Eukaryota</taxon>
        <taxon>Ichthyosporea</taxon>
        <taxon>Ichthyophonida</taxon>
        <taxon>Sphaeroforma</taxon>
    </lineage>
</organism>
<keyword evidence="4" id="KW-0862">Zinc</keyword>
<dbReference type="GeneID" id="25908759"/>
<proteinExistence type="predicted"/>
<keyword evidence="3" id="KW-0378">Hydrolase</keyword>
<dbReference type="InterPro" id="IPR050178">
    <property type="entry name" value="AspA/AstE_fam"/>
</dbReference>
<dbReference type="PANTHER" id="PTHR15162">
    <property type="entry name" value="ASPARTOACYLASE"/>
    <property type="match status" value="1"/>
</dbReference>
<sequence>MSWYRNCTVCSILELGLGVDVVKKLVETLFESGQTPKAGSLVLALGNPKGIKLNQRYVESDLNRCFNPDDLSKPLADNATYEEKRSRDFAEFVAEAHVLIDVHATLKPSDPFVRIGGVKDLNLNHEEILDELIGCNTLLLDPLNLIGMGRPVCSDELLSYNGNTGICYETGFAGDLECAPRVLASMIAILLNKLGLEIECEEAAAVQKPATKPVRDVYEMTSVFTLGEEGFRWNSPYGSHNFQKIPGSVPIGFHGETPLVEANDTYVIFPKVPELWFLGKPLGWLAKKL</sequence>
<dbReference type="GO" id="GO:0046872">
    <property type="term" value="F:metal ion binding"/>
    <property type="evidence" value="ECO:0007669"/>
    <property type="project" value="UniProtKB-KW"/>
</dbReference>
<dbReference type="RefSeq" id="XP_014153251.1">
    <property type="nucleotide sequence ID" value="XM_014297776.1"/>
</dbReference>
<feature type="domain" description="Succinylglutamate desuccinylase/Aspartoacylase catalytic" evidence="5">
    <location>
        <begin position="18"/>
        <end position="107"/>
    </location>
</feature>
<evidence type="ECO:0000313" key="6">
    <source>
        <dbReference type="EMBL" id="KNC79349.1"/>
    </source>
</evidence>
<evidence type="ECO:0000259" key="5">
    <source>
        <dbReference type="Pfam" id="PF24827"/>
    </source>
</evidence>
<dbReference type="Pfam" id="PF24827">
    <property type="entry name" value="AstE_AspA_cat"/>
    <property type="match status" value="1"/>
</dbReference>
<dbReference type="GO" id="GO:0005829">
    <property type="term" value="C:cytosol"/>
    <property type="evidence" value="ECO:0007669"/>
    <property type="project" value="TreeGrafter"/>
</dbReference>
<keyword evidence="7" id="KW-1185">Reference proteome</keyword>